<dbReference type="EMBL" id="KB007932">
    <property type="protein sequence ID" value="ELR19717.1"/>
    <property type="molecule type" value="Genomic_DNA"/>
</dbReference>
<dbReference type="OMA" id="GWWEGSK"/>
<dbReference type="OrthoDB" id="2159336at2759"/>
<dbReference type="InterPro" id="IPR001452">
    <property type="entry name" value="SH3_domain"/>
</dbReference>
<dbReference type="SUPFAM" id="SSF56601">
    <property type="entry name" value="beta-lactamase/transpeptidase-like"/>
    <property type="match status" value="1"/>
</dbReference>
<dbReference type="GO" id="GO:0006543">
    <property type="term" value="P:L-glutamine catabolic process"/>
    <property type="evidence" value="ECO:0007669"/>
    <property type="project" value="TreeGrafter"/>
</dbReference>
<evidence type="ECO:0000313" key="11">
    <source>
        <dbReference type="Proteomes" id="UP000011083"/>
    </source>
</evidence>
<sequence length="817" mass="80960">MPVGAVPMPGLPSTPTGAPSNELMAKLQRRTAAINGPAGGGAGPAPGPAGPGASAPREPPASGAPNAPGPFAGRGGPGTRPRDIARQSTPVHAGLGGGGPGAPPVAARAQSTMFGGPEERPRGGGVAAAAAALAGAGGGGFGGAPPPGGVSPFGGGLRATAPPATSAAPAPAGGGTPPPAGGDASRRPPPPARAARPMLSVSEPVPELVVSSPFGGKLRRAAPAAQGQESIPAPTPELEASTDAYAPPGTALHDYQATADEELSFGEGDTIYVLVKDESGWWQGTANDQTGWFPANFVEELPFNPGSSDSSSGASSPMSSSGDGLGADDASVADKLADIESASARLATPKRALGASNRRRPSRSKRVIPTATTGAPSVVASVLASTPVPAASPAPAASAPGPAHAPAASFRSNLRKAAPTDQNSEPAEVPVPAPVPVPVPVPAAVEVEKEESKPTAATAAQLKKSPTAVLARAPEGGLGSLPSRQATSPLLTRSPAPAPAAAASSPLSTSQSSLSTEAGQVVAPAKWPTQQLGEYREFCADVWAMLESAGGLALALCATDGTTFARGGASQQPFALGQCAFPFLQALAISQSGARAISAQVGSERAPAGDVLSLNAEKKPHNGLTSAGALKLSSLLFAGQDAPSRIGQLLQSFAAFAGTPYLSCSMPAYLSLRSTSNKDYALAYWLKSCGGLDSEVVPTLEFFFQACAIEASCETLAVMAATLANSGACPSSLKQAAKSDAADEVANQLASCCGLSEFNETPDRPIALKASTTSGCAFIVVPGVMGLAVFAPPASPALGKFCKLLSSKYPSLHSAKP</sequence>
<dbReference type="SMART" id="SM00326">
    <property type="entry name" value="SH3"/>
    <property type="match status" value="1"/>
</dbReference>
<dbReference type="PRINTS" id="PR00452">
    <property type="entry name" value="SH3DOMAIN"/>
</dbReference>
<organism evidence="10 11">
    <name type="scientific">Acanthamoeba castellanii (strain ATCC 30010 / Neff)</name>
    <dbReference type="NCBI Taxonomy" id="1257118"/>
    <lineage>
        <taxon>Eukaryota</taxon>
        <taxon>Amoebozoa</taxon>
        <taxon>Discosea</taxon>
        <taxon>Longamoebia</taxon>
        <taxon>Centramoebida</taxon>
        <taxon>Acanthamoebidae</taxon>
        <taxon>Acanthamoeba</taxon>
    </lineage>
</organism>
<dbReference type="SUPFAM" id="SSF50044">
    <property type="entry name" value="SH3-domain"/>
    <property type="match status" value="1"/>
</dbReference>
<dbReference type="AlphaFoldDB" id="L8H3A8"/>
<dbReference type="EC" id="3.5.1.2" evidence="3"/>
<dbReference type="PANTHER" id="PTHR12544">
    <property type="entry name" value="GLUTAMINASE"/>
    <property type="match status" value="1"/>
</dbReference>
<dbReference type="InterPro" id="IPR012338">
    <property type="entry name" value="Beta-lactam/transpept-like"/>
</dbReference>
<protein>
    <recommendedName>
        <fullName evidence="3">glutaminase</fullName>
        <ecNumber evidence="3">3.5.1.2</ecNumber>
    </recommendedName>
</protein>
<feature type="compositionally biased region" description="Low complexity" evidence="8">
    <location>
        <begin position="375"/>
        <end position="409"/>
    </location>
</feature>
<proteinExistence type="inferred from homology"/>
<feature type="compositionally biased region" description="Pro residues" evidence="8">
    <location>
        <begin position="429"/>
        <end position="441"/>
    </location>
</feature>
<evidence type="ECO:0000313" key="10">
    <source>
        <dbReference type="EMBL" id="ELR19717.1"/>
    </source>
</evidence>
<gene>
    <name evidence="10" type="ORF">ACA1_200140</name>
</gene>
<feature type="compositionally biased region" description="Low complexity" evidence="8">
    <location>
        <begin position="306"/>
        <end position="322"/>
    </location>
</feature>
<keyword evidence="4 7" id="KW-0728">SH3 domain</keyword>
<dbReference type="PROSITE" id="PS50002">
    <property type="entry name" value="SH3"/>
    <property type="match status" value="1"/>
</dbReference>
<feature type="compositionally biased region" description="Basic residues" evidence="8">
    <location>
        <begin position="357"/>
        <end position="366"/>
    </location>
</feature>
<feature type="region of interest" description="Disordered" evidence="8">
    <location>
        <begin position="1"/>
        <end position="261"/>
    </location>
</feature>
<evidence type="ECO:0000256" key="4">
    <source>
        <dbReference type="ARBA" id="ARBA00022443"/>
    </source>
</evidence>
<feature type="region of interest" description="Disordered" evidence="8">
    <location>
        <begin position="343"/>
        <end position="512"/>
    </location>
</feature>
<dbReference type="InterPro" id="IPR036028">
    <property type="entry name" value="SH3-like_dom_sf"/>
</dbReference>
<dbReference type="Gene3D" id="2.30.30.40">
    <property type="entry name" value="SH3 Domains"/>
    <property type="match status" value="1"/>
</dbReference>
<evidence type="ECO:0000256" key="8">
    <source>
        <dbReference type="SAM" id="MobiDB-lite"/>
    </source>
</evidence>
<dbReference type="KEGG" id="acan:ACA1_200140"/>
<comment type="catalytic activity">
    <reaction evidence="6">
        <text>L-glutamine + H2O = L-glutamate + NH4(+)</text>
        <dbReference type="Rhea" id="RHEA:15889"/>
        <dbReference type="ChEBI" id="CHEBI:15377"/>
        <dbReference type="ChEBI" id="CHEBI:28938"/>
        <dbReference type="ChEBI" id="CHEBI:29985"/>
        <dbReference type="ChEBI" id="CHEBI:58359"/>
        <dbReference type="EC" id="3.5.1.2"/>
    </reaction>
</comment>
<evidence type="ECO:0000256" key="6">
    <source>
        <dbReference type="ARBA" id="ARBA00049534"/>
    </source>
</evidence>
<feature type="compositionally biased region" description="Low complexity" evidence="8">
    <location>
        <begin position="193"/>
        <end position="213"/>
    </location>
</feature>
<evidence type="ECO:0000256" key="2">
    <source>
        <dbReference type="ARBA" id="ARBA00011881"/>
    </source>
</evidence>
<dbReference type="VEuPathDB" id="AmoebaDB:ACA1_200140"/>
<dbReference type="Pfam" id="PF00018">
    <property type="entry name" value="SH3_1"/>
    <property type="match status" value="1"/>
</dbReference>
<dbReference type="RefSeq" id="XP_004341809.1">
    <property type="nucleotide sequence ID" value="XM_004341761.1"/>
</dbReference>
<dbReference type="GO" id="GO:0006537">
    <property type="term" value="P:glutamate biosynthetic process"/>
    <property type="evidence" value="ECO:0007669"/>
    <property type="project" value="TreeGrafter"/>
</dbReference>
<name>L8H3A8_ACACF</name>
<reference evidence="10 11" key="1">
    <citation type="journal article" date="2013" name="Genome Biol.">
        <title>Genome of Acanthamoeba castellanii highlights extensive lateral gene transfer and early evolution of tyrosine kinase signaling.</title>
        <authorList>
            <person name="Clarke M."/>
            <person name="Lohan A.J."/>
            <person name="Liu B."/>
            <person name="Lagkouvardos I."/>
            <person name="Roy S."/>
            <person name="Zafar N."/>
            <person name="Bertelli C."/>
            <person name="Schilde C."/>
            <person name="Kianianmomeni A."/>
            <person name="Burglin T.R."/>
            <person name="Frech C."/>
            <person name="Turcotte B."/>
            <person name="Kopec K.O."/>
            <person name="Synnott J.M."/>
            <person name="Choo C."/>
            <person name="Paponov I."/>
            <person name="Finkler A."/>
            <person name="Soon Heng Tan C."/>
            <person name="Hutchins A.P."/>
            <person name="Weinmeier T."/>
            <person name="Rattei T."/>
            <person name="Chu J.S."/>
            <person name="Gimenez G."/>
            <person name="Irimia M."/>
            <person name="Rigden D.J."/>
            <person name="Fitzpatrick D.A."/>
            <person name="Lorenzo-Morales J."/>
            <person name="Bateman A."/>
            <person name="Chiu C.H."/>
            <person name="Tang P."/>
            <person name="Hegemann P."/>
            <person name="Fromm H."/>
            <person name="Raoult D."/>
            <person name="Greub G."/>
            <person name="Miranda-Saavedra D."/>
            <person name="Chen N."/>
            <person name="Nash P."/>
            <person name="Ginger M.L."/>
            <person name="Horn M."/>
            <person name="Schaap P."/>
            <person name="Caler L."/>
            <person name="Loftus B."/>
        </authorList>
    </citation>
    <scope>NUCLEOTIDE SEQUENCE [LARGE SCALE GENOMIC DNA]</scope>
    <source>
        <strain evidence="10 11">Neff</strain>
    </source>
</reference>
<evidence type="ECO:0000256" key="3">
    <source>
        <dbReference type="ARBA" id="ARBA00012918"/>
    </source>
</evidence>
<evidence type="ECO:0000256" key="1">
    <source>
        <dbReference type="ARBA" id="ARBA00011076"/>
    </source>
</evidence>
<dbReference type="PANTHER" id="PTHR12544:SF29">
    <property type="entry name" value="GLUTAMINASE"/>
    <property type="match status" value="1"/>
</dbReference>
<evidence type="ECO:0000256" key="7">
    <source>
        <dbReference type="PROSITE-ProRule" id="PRU00192"/>
    </source>
</evidence>
<dbReference type="Gene3D" id="3.40.710.10">
    <property type="entry name" value="DD-peptidase/beta-lactamase superfamily"/>
    <property type="match status" value="1"/>
</dbReference>
<feature type="compositionally biased region" description="Low complexity" evidence="8">
    <location>
        <begin position="488"/>
        <end position="512"/>
    </location>
</feature>
<feature type="domain" description="SH3" evidence="9">
    <location>
        <begin position="244"/>
        <end position="303"/>
    </location>
</feature>
<feature type="compositionally biased region" description="Low complexity" evidence="8">
    <location>
        <begin position="159"/>
        <end position="171"/>
    </location>
</feature>
<feature type="compositionally biased region" description="Low complexity" evidence="8">
    <location>
        <begin position="51"/>
        <end position="71"/>
    </location>
</feature>
<comment type="similarity">
    <text evidence="1">Belongs to the glutaminase family.</text>
</comment>
<dbReference type="FunFam" id="2.30.30.40:FF:000072">
    <property type="entry name" value="Unconventional Myosin IB"/>
    <property type="match status" value="1"/>
</dbReference>
<keyword evidence="5" id="KW-0378">Hydrolase</keyword>
<evidence type="ECO:0000259" key="9">
    <source>
        <dbReference type="PROSITE" id="PS50002"/>
    </source>
</evidence>
<dbReference type="GO" id="GO:0004359">
    <property type="term" value="F:glutaminase activity"/>
    <property type="evidence" value="ECO:0007669"/>
    <property type="project" value="UniProtKB-EC"/>
</dbReference>
<evidence type="ECO:0000256" key="5">
    <source>
        <dbReference type="ARBA" id="ARBA00022801"/>
    </source>
</evidence>
<dbReference type="Proteomes" id="UP000011083">
    <property type="component" value="Unassembled WGS sequence"/>
</dbReference>
<dbReference type="STRING" id="1257118.L8H3A8"/>
<dbReference type="InterPro" id="IPR015868">
    <property type="entry name" value="Glutaminase"/>
</dbReference>
<feature type="region of interest" description="Disordered" evidence="8">
    <location>
        <begin position="297"/>
        <end position="329"/>
    </location>
</feature>
<dbReference type="GeneID" id="14920547"/>
<accession>L8H3A8</accession>
<comment type="subunit">
    <text evidence="2">Homotetramer.</text>
</comment>
<keyword evidence="11" id="KW-1185">Reference proteome</keyword>
<dbReference type="Pfam" id="PF04960">
    <property type="entry name" value="Glutaminase"/>
    <property type="match status" value="1"/>
</dbReference>